<name>A0AA36GG16_9BILA</name>
<keyword evidence="2" id="KW-1185">Reference proteome</keyword>
<gene>
    <name evidence="1" type="ORF">MSPICULIGERA_LOCUS21920</name>
</gene>
<comment type="caution">
    <text evidence="1">The sequence shown here is derived from an EMBL/GenBank/DDBJ whole genome shotgun (WGS) entry which is preliminary data.</text>
</comment>
<dbReference type="EMBL" id="CATQJA010002665">
    <property type="protein sequence ID" value="CAJ0583851.1"/>
    <property type="molecule type" value="Genomic_DNA"/>
</dbReference>
<feature type="non-terminal residue" evidence="1">
    <location>
        <position position="182"/>
    </location>
</feature>
<protein>
    <submittedName>
        <fullName evidence="1">Uncharacterized protein</fullName>
    </submittedName>
</protein>
<dbReference type="AlphaFoldDB" id="A0AA36GG16"/>
<accession>A0AA36GG16</accession>
<evidence type="ECO:0000313" key="1">
    <source>
        <dbReference type="EMBL" id="CAJ0583851.1"/>
    </source>
</evidence>
<dbReference type="Proteomes" id="UP001177023">
    <property type="component" value="Unassembled WGS sequence"/>
</dbReference>
<reference evidence="1" key="1">
    <citation type="submission" date="2023-06" db="EMBL/GenBank/DDBJ databases">
        <authorList>
            <person name="Delattre M."/>
        </authorList>
    </citation>
    <scope>NUCLEOTIDE SEQUENCE</scope>
    <source>
        <strain evidence="1">AF72</strain>
    </source>
</reference>
<organism evidence="1 2">
    <name type="scientific">Mesorhabditis spiculigera</name>
    <dbReference type="NCBI Taxonomy" id="96644"/>
    <lineage>
        <taxon>Eukaryota</taxon>
        <taxon>Metazoa</taxon>
        <taxon>Ecdysozoa</taxon>
        <taxon>Nematoda</taxon>
        <taxon>Chromadorea</taxon>
        <taxon>Rhabditida</taxon>
        <taxon>Rhabditina</taxon>
        <taxon>Rhabditomorpha</taxon>
        <taxon>Rhabditoidea</taxon>
        <taxon>Rhabditidae</taxon>
        <taxon>Mesorhabditinae</taxon>
        <taxon>Mesorhabditis</taxon>
    </lineage>
</organism>
<proteinExistence type="predicted"/>
<evidence type="ECO:0000313" key="2">
    <source>
        <dbReference type="Proteomes" id="UP001177023"/>
    </source>
</evidence>
<sequence>MNQNAVMGAQQGNPVENAPGDEGWFDEMKNLVKEIDFVELSTKTYECFVEVHQHFQAADAQRSRNLAKTVKFEESKANAKKAREMALVIRHVQIAMLDDWISAIDLDLARLNDEYLGLQENCVKHYYLFEAIRLLLANLIGYRTDDPEQVNIKLELFKCSVLGIQITEQARNTPIEHLDTSD</sequence>